<accession>E4ZPM8</accession>
<dbReference type="VEuPathDB" id="FungiDB:LEMA_uP043140.1"/>
<organism evidence="2">
    <name type="scientific">Leptosphaeria maculans (strain JN3 / isolate v23.1.3 / race Av1-4-5-6-7-8)</name>
    <name type="common">Blackleg fungus</name>
    <name type="synonym">Phoma lingam</name>
    <dbReference type="NCBI Taxonomy" id="985895"/>
    <lineage>
        <taxon>Eukaryota</taxon>
        <taxon>Fungi</taxon>
        <taxon>Dikarya</taxon>
        <taxon>Ascomycota</taxon>
        <taxon>Pezizomycotina</taxon>
        <taxon>Dothideomycetes</taxon>
        <taxon>Pleosporomycetidae</taxon>
        <taxon>Pleosporales</taxon>
        <taxon>Pleosporineae</taxon>
        <taxon>Leptosphaeriaceae</taxon>
        <taxon>Plenodomus</taxon>
        <taxon>Plenodomus lingam/Leptosphaeria maculans species complex</taxon>
    </lineage>
</organism>
<name>E4ZPM8_LEPMJ</name>
<evidence type="ECO:0000313" key="1">
    <source>
        <dbReference type="EMBL" id="CBX93413.1"/>
    </source>
</evidence>
<dbReference type="EMBL" id="FP929105">
    <property type="protein sequence ID" value="CBX93413.1"/>
    <property type="molecule type" value="Genomic_DNA"/>
</dbReference>
<dbReference type="InParanoid" id="E4ZPM8"/>
<gene>
    <name evidence="1" type="ORF">LEMA_uP043140.1</name>
</gene>
<reference evidence="2" key="1">
    <citation type="journal article" date="2011" name="Nat. Commun.">
        <title>Effector diversification within compartments of the Leptosphaeria maculans genome affected by Repeat-Induced Point mutations.</title>
        <authorList>
            <person name="Rouxel T."/>
            <person name="Grandaubert J."/>
            <person name="Hane J.K."/>
            <person name="Hoede C."/>
            <person name="van de Wouw A.P."/>
            <person name="Couloux A."/>
            <person name="Dominguez V."/>
            <person name="Anthouard V."/>
            <person name="Bally P."/>
            <person name="Bourras S."/>
            <person name="Cozijnsen A.J."/>
            <person name="Ciuffetti L.M."/>
            <person name="Degrave A."/>
            <person name="Dilmaghani A."/>
            <person name="Duret L."/>
            <person name="Fudal I."/>
            <person name="Goodwin S.B."/>
            <person name="Gout L."/>
            <person name="Glaser N."/>
            <person name="Linglin J."/>
            <person name="Kema G.H.J."/>
            <person name="Lapalu N."/>
            <person name="Lawrence C.B."/>
            <person name="May K."/>
            <person name="Meyer M."/>
            <person name="Ollivier B."/>
            <person name="Poulain J."/>
            <person name="Schoch C.L."/>
            <person name="Simon A."/>
            <person name="Spatafora J.W."/>
            <person name="Stachowiak A."/>
            <person name="Turgeon B.G."/>
            <person name="Tyler B.M."/>
            <person name="Vincent D."/>
            <person name="Weissenbach J."/>
            <person name="Amselem J."/>
            <person name="Quesneville H."/>
            <person name="Oliver R.P."/>
            <person name="Wincker P."/>
            <person name="Balesdent M.-H."/>
            <person name="Howlett B.J."/>
        </authorList>
    </citation>
    <scope>NUCLEOTIDE SEQUENCE [LARGE SCALE GENOMIC DNA]</scope>
    <source>
        <strain evidence="2">JN3 / isolate v23.1.3 / race Av1-4-5-6-7-8</strain>
    </source>
</reference>
<keyword evidence="2" id="KW-1185">Reference proteome</keyword>
<evidence type="ECO:0000313" key="2">
    <source>
        <dbReference type="Proteomes" id="UP000002668"/>
    </source>
</evidence>
<proteinExistence type="predicted"/>
<sequence length="55" mass="6182">MICNPFVPRLIACSQPPRAASESARQKLDPVRVIGVLAFSLLDSKGRRFELKRSR</sequence>
<dbReference type="HOGENOM" id="CLU_3032803_0_0_1"/>
<protein>
    <submittedName>
        <fullName evidence="1">Predicted protein</fullName>
    </submittedName>
</protein>
<dbReference type="Proteomes" id="UP000002668">
    <property type="component" value="Genome"/>
</dbReference>
<dbReference type="AlphaFoldDB" id="E4ZPM8"/>